<dbReference type="Proteomes" id="UP000055024">
    <property type="component" value="Unassembled WGS sequence"/>
</dbReference>
<dbReference type="EMBL" id="JYDP01000002">
    <property type="protein sequence ID" value="KRZ18929.1"/>
    <property type="molecule type" value="Genomic_DNA"/>
</dbReference>
<protein>
    <recommendedName>
        <fullName evidence="4">Secreted protein</fullName>
    </recommendedName>
</protein>
<sequence length="65" mass="7427">MGPTARWNTKTSLLFLLLAYFACIDQKPLRACSAMQQLYCTMLLLVNTITILTSNNRSRTTDRQN</sequence>
<comment type="caution">
    <text evidence="2">The sequence shown here is derived from an EMBL/GenBank/DDBJ whole genome shotgun (WGS) entry which is preliminary data.</text>
</comment>
<feature type="non-terminal residue" evidence="2">
    <location>
        <position position="65"/>
    </location>
</feature>
<evidence type="ECO:0000313" key="3">
    <source>
        <dbReference type="Proteomes" id="UP000055024"/>
    </source>
</evidence>
<evidence type="ECO:0000313" key="2">
    <source>
        <dbReference type="EMBL" id="KRZ18929.1"/>
    </source>
</evidence>
<dbReference type="AlphaFoldDB" id="A0A0V1I7V9"/>
<organism evidence="2 3">
    <name type="scientific">Trichinella zimbabwensis</name>
    <dbReference type="NCBI Taxonomy" id="268475"/>
    <lineage>
        <taxon>Eukaryota</taxon>
        <taxon>Metazoa</taxon>
        <taxon>Ecdysozoa</taxon>
        <taxon>Nematoda</taxon>
        <taxon>Enoplea</taxon>
        <taxon>Dorylaimia</taxon>
        <taxon>Trichinellida</taxon>
        <taxon>Trichinellidae</taxon>
        <taxon>Trichinella</taxon>
    </lineage>
</organism>
<feature type="signal peptide" evidence="1">
    <location>
        <begin position="1"/>
        <end position="26"/>
    </location>
</feature>
<proteinExistence type="predicted"/>
<keyword evidence="1" id="KW-0732">Signal</keyword>
<evidence type="ECO:0000256" key="1">
    <source>
        <dbReference type="SAM" id="SignalP"/>
    </source>
</evidence>
<feature type="chain" id="PRO_5006879754" description="Secreted protein" evidence="1">
    <location>
        <begin position="27"/>
        <end position="65"/>
    </location>
</feature>
<keyword evidence="3" id="KW-1185">Reference proteome</keyword>
<name>A0A0V1I7V9_9BILA</name>
<accession>A0A0V1I7V9</accession>
<reference evidence="2 3" key="1">
    <citation type="submission" date="2015-01" db="EMBL/GenBank/DDBJ databases">
        <title>Evolution of Trichinella species and genotypes.</title>
        <authorList>
            <person name="Korhonen P.K."/>
            <person name="Edoardo P."/>
            <person name="Giuseppe L.R."/>
            <person name="Gasser R.B."/>
        </authorList>
    </citation>
    <scope>NUCLEOTIDE SEQUENCE [LARGE SCALE GENOMIC DNA]</scope>
    <source>
        <strain evidence="2">ISS1029</strain>
    </source>
</reference>
<gene>
    <name evidence="2" type="ORF">T11_17337</name>
</gene>
<evidence type="ECO:0008006" key="4">
    <source>
        <dbReference type="Google" id="ProtNLM"/>
    </source>
</evidence>